<organism evidence="2 3">
    <name type="scientific">Phytophthora fragariaefolia</name>
    <dbReference type="NCBI Taxonomy" id="1490495"/>
    <lineage>
        <taxon>Eukaryota</taxon>
        <taxon>Sar</taxon>
        <taxon>Stramenopiles</taxon>
        <taxon>Oomycota</taxon>
        <taxon>Peronosporomycetes</taxon>
        <taxon>Peronosporales</taxon>
        <taxon>Peronosporaceae</taxon>
        <taxon>Phytophthora</taxon>
    </lineage>
</organism>
<dbReference type="EMBL" id="BSXT01000313">
    <property type="protein sequence ID" value="GMF24097.1"/>
    <property type="molecule type" value="Genomic_DNA"/>
</dbReference>
<accession>A0A9W6U1H7</accession>
<dbReference type="Proteomes" id="UP001165121">
    <property type="component" value="Unassembled WGS sequence"/>
</dbReference>
<comment type="caution">
    <text evidence="2">The sequence shown here is derived from an EMBL/GenBank/DDBJ whole genome shotgun (WGS) entry which is preliminary data.</text>
</comment>
<name>A0A9W6U1H7_9STRA</name>
<evidence type="ECO:0000256" key="1">
    <source>
        <dbReference type="SAM" id="Phobius"/>
    </source>
</evidence>
<gene>
    <name evidence="2" type="ORF">Pfra01_000396400</name>
</gene>
<sequence length="334" mass="37278">MDIKLVVLDSLNPNNAGNKLCRRIIILLLPLWKFAAKHLIVKAIRELEDFIPELVAFTVDFFSALFVSACMTTSGSIYLSVMFIVGDVGQSLLEFNEVRANAVTLLQLLRSRRESQARSPKRKSQSAERSEDIDLVAMILYVARNPGSFHEASMRPARLFACLPHSLPAHEQKQLEALEASGAYGIDERISSRWIHHKQHQLQVYSIAVVPVSYSLVVSFPPGSEFAGKDTISTIKASSNKVKNAERSKELVLQGLQLLFHCEYLALVEYVECVVPLVFVTYKSILEQLSNVVFYPGGAGNWGTSAVTNLLVFAALEIGTFVLFVQFLQRKFKV</sequence>
<reference evidence="2" key="1">
    <citation type="submission" date="2023-04" db="EMBL/GenBank/DDBJ databases">
        <title>Phytophthora fragariaefolia NBRC 109709.</title>
        <authorList>
            <person name="Ichikawa N."/>
            <person name="Sato H."/>
            <person name="Tonouchi N."/>
        </authorList>
    </citation>
    <scope>NUCLEOTIDE SEQUENCE</scope>
    <source>
        <strain evidence="2">NBRC 109709</strain>
    </source>
</reference>
<keyword evidence="3" id="KW-1185">Reference proteome</keyword>
<protein>
    <submittedName>
        <fullName evidence="2">Unnamed protein product</fullName>
    </submittedName>
</protein>
<keyword evidence="1" id="KW-1133">Transmembrane helix</keyword>
<evidence type="ECO:0000313" key="3">
    <source>
        <dbReference type="Proteomes" id="UP001165121"/>
    </source>
</evidence>
<dbReference type="OrthoDB" id="121624at2759"/>
<feature type="transmembrane region" description="Helical" evidence="1">
    <location>
        <begin position="310"/>
        <end position="328"/>
    </location>
</feature>
<evidence type="ECO:0000313" key="2">
    <source>
        <dbReference type="EMBL" id="GMF24097.1"/>
    </source>
</evidence>
<dbReference type="AlphaFoldDB" id="A0A9W6U1H7"/>
<keyword evidence="1" id="KW-0472">Membrane</keyword>
<keyword evidence="1" id="KW-0812">Transmembrane</keyword>
<feature type="transmembrane region" description="Helical" evidence="1">
    <location>
        <begin position="61"/>
        <end position="85"/>
    </location>
</feature>
<proteinExistence type="predicted"/>